<gene>
    <name evidence="2" type="ORF">PRLR5076_14030</name>
</gene>
<dbReference type="RefSeq" id="WP_223926207.1">
    <property type="nucleotide sequence ID" value="NZ_BPTU01000001.1"/>
</dbReference>
<organism evidence="2 3">
    <name type="scientific">Prevotella lacticifex</name>
    <dbReference type="NCBI Taxonomy" id="2854755"/>
    <lineage>
        <taxon>Bacteria</taxon>
        <taxon>Pseudomonadati</taxon>
        <taxon>Bacteroidota</taxon>
        <taxon>Bacteroidia</taxon>
        <taxon>Bacteroidales</taxon>
        <taxon>Prevotellaceae</taxon>
        <taxon>Prevotella</taxon>
    </lineage>
</organism>
<evidence type="ECO:0000256" key="1">
    <source>
        <dbReference type="SAM" id="SignalP"/>
    </source>
</evidence>
<protein>
    <recommendedName>
        <fullName evidence="4">Outer membrane protein beta-barrel domain-containing protein</fullName>
    </recommendedName>
</protein>
<accession>A0A9R1CW13</accession>
<dbReference type="Proteomes" id="UP000825483">
    <property type="component" value="Unassembled WGS sequence"/>
</dbReference>
<reference evidence="2" key="1">
    <citation type="journal article" date="2022" name="Int. J. Syst. Evol. Microbiol.">
        <title>Prevotella lacticifex sp. nov., isolated from the rumen of cows.</title>
        <authorList>
            <person name="Shinkai T."/>
            <person name="Ikeyama N."/>
            <person name="Kumagai M."/>
            <person name="Ohmori H."/>
            <person name="Sakamoto M."/>
            <person name="Ohkuma M."/>
            <person name="Mitsumori M."/>
        </authorList>
    </citation>
    <scope>NUCLEOTIDE SEQUENCE</scope>
    <source>
        <strain evidence="2">R5076</strain>
    </source>
</reference>
<feature type="signal peptide" evidence="1">
    <location>
        <begin position="1"/>
        <end position="20"/>
    </location>
</feature>
<sequence length="252" mass="28203">MKKNVFLLLLMLLPLANVQAQIINKSNKDKIGKDIKEGVHDALNAIQQDAHPTGEHELWEAYAGPRLGLGASMLVGAGGLPEPGVMAGGFFDVFVAKNLSLSIEFNYSHVGGNNIKTTRTIDGLDNQGKAYHTTEKIKNNVNVGYINTLYCIHWYPWPYRPVSFYTGLQFSRVVNANIREHGGKKMDVKDDVFSGEFAFPIGASYEWKQWSFDARYLISPRRLASAQRTKDVIGSAHNMSLMFSLAYRIEIF</sequence>
<feature type="chain" id="PRO_5040371051" description="Outer membrane protein beta-barrel domain-containing protein" evidence="1">
    <location>
        <begin position="21"/>
        <end position="252"/>
    </location>
</feature>
<dbReference type="AlphaFoldDB" id="A0A9R1CW13"/>
<name>A0A9R1CW13_9BACT</name>
<comment type="caution">
    <text evidence="2">The sequence shown here is derived from an EMBL/GenBank/DDBJ whole genome shotgun (WGS) entry which is preliminary data.</text>
</comment>
<dbReference type="GeneID" id="72467412"/>
<dbReference type="EMBL" id="BPUB01000001">
    <property type="protein sequence ID" value="GJG58552.1"/>
    <property type="molecule type" value="Genomic_DNA"/>
</dbReference>
<evidence type="ECO:0000313" key="2">
    <source>
        <dbReference type="EMBL" id="GJG58552.1"/>
    </source>
</evidence>
<evidence type="ECO:0008006" key="4">
    <source>
        <dbReference type="Google" id="ProtNLM"/>
    </source>
</evidence>
<proteinExistence type="predicted"/>
<evidence type="ECO:0000313" key="3">
    <source>
        <dbReference type="Proteomes" id="UP000825483"/>
    </source>
</evidence>
<keyword evidence="1" id="KW-0732">Signal</keyword>
<keyword evidence="3" id="KW-1185">Reference proteome</keyword>